<proteinExistence type="predicted"/>
<accession>X1LBQ3</accession>
<dbReference type="AlphaFoldDB" id="X1LBQ3"/>
<protein>
    <recommendedName>
        <fullName evidence="2">4Fe-4S ferredoxin-type domain-containing protein</fullName>
    </recommendedName>
</protein>
<feature type="non-terminal residue" evidence="1">
    <location>
        <position position="299"/>
    </location>
</feature>
<evidence type="ECO:0000313" key="1">
    <source>
        <dbReference type="EMBL" id="GAI16498.1"/>
    </source>
</evidence>
<reference evidence="1" key="1">
    <citation type="journal article" date="2014" name="Front. Microbiol.">
        <title>High frequency of phylogenetically diverse reductive dehalogenase-homologous genes in deep subseafloor sedimentary metagenomes.</title>
        <authorList>
            <person name="Kawai M."/>
            <person name="Futagami T."/>
            <person name="Toyoda A."/>
            <person name="Takaki Y."/>
            <person name="Nishi S."/>
            <person name="Hori S."/>
            <person name="Arai W."/>
            <person name="Tsubouchi T."/>
            <person name="Morono Y."/>
            <person name="Uchiyama I."/>
            <person name="Ito T."/>
            <person name="Fujiyama A."/>
            <person name="Inagaki F."/>
            <person name="Takami H."/>
        </authorList>
    </citation>
    <scope>NUCLEOTIDE SEQUENCE</scope>
    <source>
        <strain evidence="1">Expedition CK06-06</strain>
    </source>
</reference>
<dbReference type="PANTHER" id="PTHR42827:SF1">
    <property type="entry name" value="IRON-SULFUR CLUSTER-BINDING PROTEIN"/>
    <property type="match status" value="1"/>
</dbReference>
<evidence type="ECO:0008006" key="2">
    <source>
        <dbReference type="Google" id="ProtNLM"/>
    </source>
</evidence>
<organism evidence="1">
    <name type="scientific">marine sediment metagenome</name>
    <dbReference type="NCBI Taxonomy" id="412755"/>
    <lineage>
        <taxon>unclassified sequences</taxon>
        <taxon>metagenomes</taxon>
        <taxon>ecological metagenomes</taxon>
    </lineage>
</organism>
<comment type="caution">
    <text evidence="1">The sequence shown here is derived from an EMBL/GenBank/DDBJ whole genome shotgun (WGS) entry which is preliminary data.</text>
</comment>
<dbReference type="PANTHER" id="PTHR42827">
    <property type="entry name" value="IRON-SULFUR CLUSTER-BINDING PROTEIN-RELATED"/>
    <property type="match status" value="1"/>
</dbReference>
<name>X1LBQ3_9ZZZZ</name>
<gene>
    <name evidence="1" type="ORF">S06H3_16404</name>
</gene>
<sequence length="299" mass="33844">MSSLKTKEPGEIAQFIAEEIKTFTGTSPLNRVSESKNGFIFDEPLVQFADGDDPIFLEYKTIIAPSHLTPREALAKAFNKSPEDIPARLSIISWILPITGKTRESNRQQKLVPSRLWSYTRWYGEKFNEALREHVVKLLTEIRYLAVAPFLQPYFKTETNEKGRYSNWSERHIAYAAGLGTFSLSDGFITELGIAHRCGSVVTDLVLPVSPRTAKNHYSNCLFYVNRKCRACIPRCPAGAITEKGHDKIKCHQYLRDIGYSAKSLKDRYDNDRSVAGCGLCQTKVPCEFQNPTKKLKGR</sequence>
<dbReference type="EMBL" id="BARV01008115">
    <property type="protein sequence ID" value="GAI16498.1"/>
    <property type="molecule type" value="Genomic_DNA"/>
</dbReference>